<evidence type="ECO:0000256" key="4">
    <source>
        <dbReference type="ARBA" id="ARBA00022989"/>
    </source>
</evidence>
<proteinExistence type="inferred from homology"/>
<protein>
    <submittedName>
        <fullName evidence="8">Uncharacterized protein</fullName>
    </submittedName>
</protein>
<feature type="transmembrane region" description="Helical" evidence="6">
    <location>
        <begin position="244"/>
        <end position="264"/>
    </location>
</feature>
<dbReference type="GO" id="GO:0061630">
    <property type="term" value="F:ubiquitin protein ligase activity"/>
    <property type="evidence" value="ECO:0007669"/>
    <property type="project" value="InterPro"/>
</dbReference>
<accession>A0A914IA65</accession>
<comment type="similarity">
    <text evidence="2">Belongs to the TMEM129 family.</text>
</comment>
<dbReference type="Proteomes" id="UP000887572">
    <property type="component" value="Unplaced"/>
</dbReference>
<evidence type="ECO:0000256" key="1">
    <source>
        <dbReference type="ARBA" id="ARBA00004141"/>
    </source>
</evidence>
<evidence type="ECO:0000256" key="3">
    <source>
        <dbReference type="ARBA" id="ARBA00022692"/>
    </source>
</evidence>
<evidence type="ECO:0000256" key="6">
    <source>
        <dbReference type="SAM" id="Phobius"/>
    </source>
</evidence>
<dbReference type="PANTHER" id="PTHR31322:SF2">
    <property type="entry name" value="E3 UBIQUITIN-PROTEIN LIGASE TM129"/>
    <property type="match status" value="1"/>
</dbReference>
<dbReference type="WBParaSite" id="Gr19_v10_g8102.t1">
    <property type="protein sequence ID" value="Gr19_v10_g8102.t1"/>
    <property type="gene ID" value="Gr19_v10_g8102"/>
</dbReference>
<evidence type="ECO:0000313" key="8">
    <source>
        <dbReference type="WBParaSite" id="Gr19_v10_g8102.t1"/>
    </source>
</evidence>
<dbReference type="GO" id="GO:0016020">
    <property type="term" value="C:membrane"/>
    <property type="evidence" value="ECO:0007669"/>
    <property type="project" value="UniProtKB-SubCell"/>
</dbReference>
<keyword evidence="3 6" id="KW-0812">Transmembrane</keyword>
<dbReference type="PANTHER" id="PTHR31322">
    <property type="entry name" value="E3 UBIQUITIN-PROTEIN LIGASE TM129"/>
    <property type="match status" value="1"/>
</dbReference>
<evidence type="ECO:0000313" key="7">
    <source>
        <dbReference type="Proteomes" id="UP000887572"/>
    </source>
</evidence>
<dbReference type="Pfam" id="PF10272">
    <property type="entry name" value="Tmpp129"/>
    <property type="match status" value="1"/>
</dbReference>
<dbReference type="AlphaFoldDB" id="A0A914IA65"/>
<keyword evidence="5 6" id="KW-0472">Membrane</keyword>
<name>A0A914IA65_GLORO</name>
<evidence type="ECO:0000256" key="2">
    <source>
        <dbReference type="ARBA" id="ARBA00007332"/>
    </source>
</evidence>
<feature type="transmembrane region" description="Helical" evidence="6">
    <location>
        <begin position="6"/>
        <end position="26"/>
    </location>
</feature>
<feature type="transmembrane region" description="Helical" evidence="6">
    <location>
        <begin position="62"/>
        <end position="83"/>
    </location>
</feature>
<reference evidence="8" key="1">
    <citation type="submission" date="2022-11" db="UniProtKB">
        <authorList>
            <consortium name="WormBaseParasite"/>
        </authorList>
    </citation>
    <scope>IDENTIFICATION</scope>
</reference>
<organism evidence="7 8">
    <name type="scientific">Globodera rostochiensis</name>
    <name type="common">Golden nematode worm</name>
    <name type="synonym">Heterodera rostochiensis</name>
    <dbReference type="NCBI Taxonomy" id="31243"/>
    <lineage>
        <taxon>Eukaryota</taxon>
        <taxon>Metazoa</taxon>
        <taxon>Ecdysozoa</taxon>
        <taxon>Nematoda</taxon>
        <taxon>Chromadorea</taxon>
        <taxon>Rhabditida</taxon>
        <taxon>Tylenchina</taxon>
        <taxon>Tylenchomorpha</taxon>
        <taxon>Tylenchoidea</taxon>
        <taxon>Heteroderidae</taxon>
        <taxon>Heteroderinae</taxon>
        <taxon>Globodera</taxon>
    </lineage>
</organism>
<dbReference type="InterPro" id="IPR018801">
    <property type="entry name" value="TM129"/>
</dbReference>
<dbReference type="GO" id="GO:0005783">
    <property type="term" value="C:endoplasmic reticulum"/>
    <property type="evidence" value="ECO:0007669"/>
    <property type="project" value="TreeGrafter"/>
</dbReference>
<feature type="transmembrane region" description="Helical" evidence="6">
    <location>
        <begin position="95"/>
        <end position="117"/>
    </location>
</feature>
<evidence type="ECO:0000256" key="5">
    <source>
        <dbReference type="ARBA" id="ARBA00023136"/>
    </source>
</evidence>
<keyword evidence="4 6" id="KW-1133">Transmembrane helix</keyword>
<keyword evidence="7" id="KW-1185">Reference proteome</keyword>
<dbReference type="GO" id="GO:0016567">
    <property type="term" value="P:protein ubiquitination"/>
    <property type="evidence" value="ECO:0007669"/>
    <property type="project" value="InterPro"/>
</dbReference>
<sequence>MELGIFASEFLFFLLLSVFFSLLLILPSDALHSAGFTIPKIFANLLGDERFNFVEYHLRRTLLTAFVHSAIPFICFVGLELSVEQPVFSLIPNNFIQWAALFSVLIATASIAILSLYRGNNWERHPFVQTLKRLSENGNWQLIARELNDEVRAPQLYSILYKDCSRVLVTHLWLIKITNYAVKLAPISDSQFLVIRSSPLQQTLSGQQNFPLVDNIAQSNDHIIDLQIRSISGLFEDFLIRKSWTTFVISWVVPSMFWTLLSFLSQCTNFSWTSFWPRSNW</sequence>
<comment type="subcellular location">
    <subcellularLocation>
        <location evidence="1">Membrane</location>
        <topology evidence="1">Multi-pass membrane protein</topology>
    </subcellularLocation>
</comment>